<reference evidence="1" key="1">
    <citation type="submission" date="2021-03" db="EMBL/GenBank/DDBJ databases">
        <title>Whole genome shotgun sequence of Actinoplanes consettensis NBRC 14913.</title>
        <authorList>
            <person name="Komaki H."/>
            <person name="Tamura T."/>
        </authorList>
    </citation>
    <scope>NUCLEOTIDE SEQUENCE</scope>
    <source>
        <strain evidence="1">NBRC 14913</strain>
    </source>
</reference>
<dbReference type="EMBL" id="BOQP01000046">
    <property type="protein sequence ID" value="GIM81215.1"/>
    <property type="molecule type" value="Genomic_DNA"/>
</dbReference>
<sequence>MSDTPLSDVMAEYADTKDPQTFARFVELFAGSTIGIVTHGEQLGAGMTTYGDGKSRILSFADPDARSRWAAGRYNAGVQGAVLLRMAADNPCEGILVNCATREISLVIDRDTARAALDPPPKKTPWWKRGKVG</sequence>
<comment type="caution">
    <text evidence="1">The sequence shown here is derived from an EMBL/GenBank/DDBJ whole genome shotgun (WGS) entry which is preliminary data.</text>
</comment>
<dbReference type="RefSeq" id="WP_213001968.1">
    <property type="nucleotide sequence ID" value="NZ_BAAATW010000014.1"/>
</dbReference>
<accession>A0A919T0I1</accession>
<keyword evidence="2" id="KW-1185">Reference proteome</keyword>
<name>A0A919T0I1_9ACTN</name>
<evidence type="ECO:0008006" key="3">
    <source>
        <dbReference type="Google" id="ProtNLM"/>
    </source>
</evidence>
<evidence type="ECO:0000313" key="1">
    <source>
        <dbReference type="EMBL" id="GIM81215.1"/>
    </source>
</evidence>
<gene>
    <name evidence="1" type="ORF">Aco04nite_75450</name>
</gene>
<dbReference type="Proteomes" id="UP000680865">
    <property type="component" value="Unassembled WGS sequence"/>
</dbReference>
<protein>
    <recommendedName>
        <fullName evidence="3">SseB protein N-terminal domain-containing protein</fullName>
    </recommendedName>
</protein>
<evidence type="ECO:0000313" key="2">
    <source>
        <dbReference type="Proteomes" id="UP000680865"/>
    </source>
</evidence>
<dbReference type="AlphaFoldDB" id="A0A919T0I1"/>
<proteinExistence type="predicted"/>
<organism evidence="1 2">
    <name type="scientific">Winogradskya consettensis</name>
    <dbReference type="NCBI Taxonomy" id="113560"/>
    <lineage>
        <taxon>Bacteria</taxon>
        <taxon>Bacillati</taxon>
        <taxon>Actinomycetota</taxon>
        <taxon>Actinomycetes</taxon>
        <taxon>Micromonosporales</taxon>
        <taxon>Micromonosporaceae</taxon>
        <taxon>Winogradskya</taxon>
    </lineage>
</organism>